<dbReference type="SUPFAM" id="SSF53167">
    <property type="entry name" value="Purine and uridine phosphorylases"/>
    <property type="match status" value="1"/>
</dbReference>
<dbReference type="InterPro" id="IPR000845">
    <property type="entry name" value="Nucleoside_phosphorylase_d"/>
</dbReference>
<comment type="caution">
    <text evidence="5">The sequence shown here is derived from an EMBL/GenBank/DDBJ whole genome shotgun (WGS) entry which is preliminary data.</text>
</comment>
<feature type="region of interest" description="Disordered" evidence="2">
    <location>
        <begin position="982"/>
        <end position="1023"/>
    </location>
</feature>
<reference evidence="5" key="1">
    <citation type="submission" date="2019-04" db="EMBL/GenBank/DDBJ databases">
        <title>Sequencing of skin fungus with MAO and IRED activity.</title>
        <authorList>
            <person name="Marsaioli A.J."/>
            <person name="Bonatto J.M.C."/>
            <person name="Reis Junior O."/>
        </authorList>
    </citation>
    <scope>NUCLEOTIDE SEQUENCE</scope>
    <source>
        <strain evidence="5">30M1</strain>
    </source>
</reference>
<proteinExistence type="predicted"/>
<name>A0A9P4TGW5_CURKU</name>
<dbReference type="InterPro" id="IPR053137">
    <property type="entry name" value="NLR-like"/>
</dbReference>
<dbReference type="Pfam" id="PF24883">
    <property type="entry name" value="NPHP3_N"/>
    <property type="match status" value="1"/>
</dbReference>
<organism evidence="5 6">
    <name type="scientific">Curvularia kusanoi</name>
    <name type="common">Cochliobolus kusanoi</name>
    <dbReference type="NCBI Taxonomy" id="90978"/>
    <lineage>
        <taxon>Eukaryota</taxon>
        <taxon>Fungi</taxon>
        <taxon>Dikarya</taxon>
        <taxon>Ascomycota</taxon>
        <taxon>Pezizomycotina</taxon>
        <taxon>Dothideomycetes</taxon>
        <taxon>Pleosporomycetidae</taxon>
        <taxon>Pleosporales</taxon>
        <taxon>Pleosporineae</taxon>
        <taxon>Pleosporaceae</taxon>
        <taxon>Curvularia</taxon>
    </lineage>
</organism>
<dbReference type="EMBL" id="SWKU01000008">
    <property type="protein sequence ID" value="KAF3004376.1"/>
    <property type="molecule type" value="Genomic_DNA"/>
</dbReference>
<feature type="region of interest" description="Disordered" evidence="2">
    <location>
        <begin position="321"/>
        <end position="352"/>
    </location>
</feature>
<evidence type="ECO:0000259" key="3">
    <source>
        <dbReference type="Pfam" id="PF01048"/>
    </source>
</evidence>
<sequence>MPRRLRREDYTVGWVCALPVELAAAKLMLDETHEDAIRTDSSNDENIYSMGSVAGHNVVIGCLPAGRIGTNPAATVATQMQAAFKNIRFGLMVGIGGGVPSAADIRLGDVVVSQPDGSFGGVVQYDLGKATTTGFRRMGTLNTPPQILLSALSTIQAEEMMGRSNLTTYLMELEEVPIFRRSKAGTDILFQAVYDHVGGPSCGDCRTESQQSRPSREEGEEIIVHYGTIASGNQVIKNATERDRISADLGSVFCFEMEAAGLMNSFPCLVIRGICDYSDSHKNSRWQPYAAGTAAAYAKGLLKVIPAAEVLRTGRVEEVTSAASKRGFEPSSPERPSQKRTRIEISRNPGSVSAEPLTQGLLDDHHGFLWIKGKAGTGKSTLMKFASANARKKKMKNETVLSFFFNARGEDLEKSTIGAYRSLLLQLVEGLPALQVIFNYLSPSILSLNVDHQWNMETLKELFEYAVQNLGDASVLCFVDALDECDEEQVRNMIQFFEQIGDLVVSKGIRFRVCFSSRHYPNITIRKGLTLVLEGSEGHSEDIANYIETELKIGKSKSAQQIRMDVQEKASGIFMWVVLVVGILNTEFDRGKVHVLRQKLRVIPSDLHELFRDILTRDANDREELVLCIQWILFAKQPLSPEQLYHAVYAGTDPKAISEWNSDDMTREVASLFVLGSSKGFAEVTKSKQPKVQFIHESVRDFLLKDNGLSRIWPELEHNFQGQSHDRLKQCCINYISNFTIVEHPTDLNDESWHAAEGGGVSQADFLTNFPSNHWVRVNNLYEKHNIRKHSNDVSLLYLLAEYNMANLIGIFGSVDCCTNLEGSRYGCPLLAAVAKGNEEILERFMDSIKASEIHGISTIALITHDEWDKTYQHRGRLDFEYKKSKPLFENAAAIGHDKLLALLAASKKIQLNPDTMIKGGRYGTALQAASAIGFYGNVEKLLNEGADINAKGGEYGSALQAAQRKGFQNIVELLENKASKVSGSTRKEIATPDRTVPAQSLPDRGRGIGTREQATASRGRNSAVETMRISNLLN</sequence>
<feature type="compositionally biased region" description="Polar residues" evidence="2">
    <location>
        <begin position="1013"/>
        <end position="1023"/>
    </location>
</feature>
<evidence type="ECO:0000313" key="5">
    <source>
        <dbReference type="EMBL" id="KAF3004376.1"/>
    </source>
</evidence>
<dbReference type="GO" id="GO:0009116">
    <property type="term" value="P:nucleoside metabolic process"/>
    <property type="evidence" value="ECO:0007669"/>
    <property type="project" value="InterPro"/>
</dbReference>
<dbReference type="PANTHER" id="PTHR46082">
    <property type="entry name" value="ATP/GTP-BINDING PROTEIN-RELATED"/>
    <property type="match status" value="1"/>
</dbReference>
<dbReference type="Proteomes" id="UP000801428">
    <property type="component" value="Unassembled WGS sequence"/>
</dbReference>
<dbReference type="SUPFAM" id="SSF52540">
    <property type="entry name" value="P-loop containing nucleoside triphosphate hydrolases"/>
    <property type="match status" value="1"/>
</dbReference>
<accession>A0A9P4TGW5</accession>
<keyword evidence="1" id="KW-0677">Repeat</keyword>
<feature type="domain" description="Nucleoside phosphorylase" evidence="3">
    <location>
        <begin position="12"/>
        <end position="280"/>
    </location>
</feature>
<dbReference type="AlphaFoldDB" id="A0A9P4TGW5"/>
<dbReference type="Gene3D" id="3.40.50.1580">
    <property type="entry name" value="Nucleoside phosphorylase domain"/>
    <property type="match status" value="1"/>
</dbReference>
<dbReference type="Gene3D" id="1.25.40.20">
    <property type="entry name" value="Ankyrin repeat-containing domain"/>
    <property type="match status" value="1"/>
</dbReference>
<feature type="domain" description="Nephrocystin 3-like N-terminal" evidence="4">
    <location>
        <begin position="364"/>
        <end position="518"/>
    </location>
</feature>
<dbReference type="OrthoDB" id="194358at2759"/>
<protein>
    <recommendedName>
        <fullName evidence="7">Nucleoside phosphorylase domain-containing protein</fullName>
    </recommendedName>
</protein>
<dbReference type="InterPro" id="IPR027417">
    <property type="entry name" value="P-loop_NTPase"/>
</dbReference>
<evidence type="ECO:0000259" key="4">
    <source>
        <dbReference type="Pfam" id="PF24883"/>
    </source>
</evidence>
<evidence type="ECO:0008006" key="7">
    <source>
        <dbReference type="Google" id="ProtNLM"/>
    </source>
</evidence>
<dbReference type="InterPro" id="IPR056884">
    <property type="entry name" value="NPHP3-like_N"/>
</dbReference>
<dbReference type="PANTHER" id="PTHR46082:SF11">
    <property type="entry name" value="AAA+ ATPASE DOMAIN-CONTAINING PROTEIN-RELATED"/>
    <property type="match status" value="1"/>
</dbReference>
<dbReference type="InterPro" id="IPR035994">
    <property type="entry name" value="Nucleoside_phosphorylase_sf"/>
</dbReference>
<evidence type="ECO:0000313" key="6">
    <source>
        <dbReference type="Proteomes" id="UP000801428"/>
    </source>
</evidence>
<dbReference type="Gene3D" id="3.40.50.300">
    <property type="entry name" value="P-loop containing nucleotide triphosphate hydrolases"/>
    <property type="match status" value="1"/>
</dbReference>
<keyword evidence="6" id="KW-1185">Reference proteome</keyword>
<gene>
    <name evidence="5" type="ORF">E8E13_009940</name>
</gene>
<dbReference type="SUPFAM" id="SSF48403">
    <property type="entry name" value="Ankyrin repeat"/>
    <property type="match status" value="1"/>
</dbReference>
<dbReference type="GO" id="GO:0003824">
    <property type="term" value="F:catalytic activity"/>
    <property type="evidence" value="ECO:0007669"/>
    <property type="project" value="InterPro"/>
</dbReference>
<evidence type="ECO:0000256" key="1">
    <source>
        <dbReference type="ARBA" id="ARBA00022737"/>
    </source>
</evidence>
<dbReference type="InterPro" id="IPR036770">
    <property type="entry name" value="Ankyrin_rpt-contain_sf"/>
</dbReference>
<evidence type="ECO:0000256" key="2">
    <source>
        <dbReference type="SAM" id="MobiDB-lite"/>
    </source>
</evidence>
<dbReference type="Pfam" id="PF01048">
    <property type="entry name" value="PNP_UDP_1"/>
    <property type="match status" value="1"/>
</dbReference>